<proteinExistence type="predicted"/>
<evidence type="ECO:0000313" key="2">
    <source>
        <dbReference type="Proteomes" id="UP001162501"/>
    </source>
</evidence>
<organism evidence="1 2">
    <name type="scientific">Rangifer tarandus platyrhynchus</name>
    <name type="common">Svalbard reindeer</name>
    <dbReference type="NCBI Taxonomy" id="3082113"/>
    <lineage>
        <taxon>Eukaryota</taxon>
        <taxon>Metazoa</taxon>
        <taxon>Chordata</taxon>
        <taxon>Craniata</taxon>
        <taxon>Vertebrata</taxon>
        <taxon>Euteleostomi</taxon>
        <taxon>Mammalia</taxon>
        <taxon>Eutheria</taxon>
        <taxon>Laurasiatheria</taxon>
        <taxon>Artiodactyla</taxon>
        <taxon>Ruminantia</taxon>
        <taxon>Pecora</taxon>
        <taxon>Cervidae</taxon>
        <taxon>Odocoileinae</taxon>
        <taxon>Rangifer</taxon>
    </lineage>
</organism>
<protein>
    <submittedName>
        <fullName evidence="1">Uncharacterized protein</fullName>
    </submittedName>
</protein>
<accession>A0AC59YAY6</accession>
<reference evidence="1" key="1">
    <citation type="submission" date="2023-05" db="EMBL/GenBank/DDBJ databases">
        <authorList>
            <consortium name="ELIXIR-Norway"/>
        </authorList>
    </citation>
    <scope>NUCLEOTIDE SEQUENCE</scope>
</reference>
<reference evidence="1" key="2">
    <citation type="submission" date="2025-03" db="EMBL/GenBank/DDBJ databases">
        <authorList>
            <consortium name="ELIXIR-Norway"/>
            <consortium name="Elixir Norway"/>
        </authorList>
    </citation>
    <scope>NUCLEOTIDE SEQUENCE</scope>
</reference>
<gene>
    <name evidence="1" type="ORF">MRATA1EN22A_LOCUS3965</name>
</gene>
<evidence type="ECO:0000313" key="1">
    <source>
        <dbReference type="EMBL" id="CAM9541034.1"/>
    </source>
</evidence>
<dbReference type="EMBL" id="OX596096">
    <property type="protein sequence ID" value="CAM9541034.1"/>
    <property type="molecule type" value="Genomic_DNA"/>
</dbReference>
<sequence length="96" mass="9968">MTRPQNNDVETVLLSQFSAAVPAPESGLFDGSPSPFYLPLPVRVWRTGALTLPLAGERPQCTECPSRGVSADRIQGTGAMAVLGSLDILASGTASP</sequence>
<dbReference type="Proteomes" id="UP001162501">
    <property type="component" value="Chromosome 12"/>
</dbReference>
<name>A0AC59YAY6_RANTA</name>